<dbReference type="AlphaFoldDB" id="A0AAD5KJ99"/>
<protein>
    <submittedName>
        <fullName evidence="2">Uncharacterized protein</fullName>
    </submittedName>
</protein>
<keyword evidence="1" id="KW-0812">Transmembrane</keyword>
<keyword evidence="1" id="KW-1133">Transmembrane helix</keyword>
<proteinExistence type="predicted"/>
<feature type="transmembrane region" description="Helical" evidence="1">
    <location>
        <begin position="206"/>
        <end position="225"/>
    </location>
</feature>
<name>A0AAD5KJ99_9CRUS</name>
<keyword evidence="1" id="KW-0472">Membrane</keyword>
<evidence type="ECO:0000313" key="2">
    <source>
        <dbReference type="EMBL" id="KAI9553647.1"/>
    </source>
</evidence>
<dbReference type="Proteomes" id="UP000820818">
    <property type="component" value="Linkage Group LG9"/>
</dbReference>
<reference evidence="2 3" key="1">
    <citation type="submission" date="2022-05" db="EMBL/GenBank/DDBJ databases">
        <title>A multi-omics perspective on studying reproductive biology in Daphnia sinensis.</title>
        <authorList>
            <person name="Jia J."/>
        </authorList>
    </citation>
    <scope>NUCLEOTIDE SEQUENCE [LARGE SCALE GENOMIC DNA]</scope>
    <source>
        <strain evidence="2 3">WSL</strain>
    </source>
</reference>
<sequence>MTVHLTDTKKGKKFLKQVRETISRGPNMLPAKELARTLEKIVATEPPLGPVVIMVARAVYSRLDEAVCDRGWHTQFTMDKESIDGLTFFAENCPSFENAPIRSAATEISVLSIIGPSDDFIKRVFVANHTRTDNEKIWASDEWEFFCNILDSKIRLGTDRSTYLVGMESERQPPKRLSCLSVAPFAAADVAPPLFQNFSRRVRSSVANLVLPISGFILLFGFIWFI</sequence>
<comment type="caution">
    <text evidence="2">The sequence shown here is derived from an EMBL/GenBank/DDBJ whole genome shotgun (WGS) entry which is preliminary data.</text>
</comment>
<evidence type="ECO:0000256" key="1">
    <source>
        <dbReference type="SAM" id="Phobius"/>
    </source>
</evidence>
<dbReference type="EMBL" id="WJBH02000009">
    <property type="protein sequence ID" value="KAI9553647.1"/>
    <property type="molecule type" value="Genomic_DNA"/>
</dbReference>
<organism evidence="2 3">
    <name type="scientific">Daphnia sinensis</name>
    <dbReference type="NCBI Taxonomy" id="1820382"/>
    <lineage>
        <taxon>Eukaryota</taxon>
        <taxon>Metazoa</taxon>
        <taxon>Ecdysozoa</taxon>
        <taxon>Arthropoda</taxon>
        <taxon>Crustacea</taxon>
        <taxon>Branchiopoda</taxon>
        <taxon>Diplostraca</taxon>
        <taxon>Cladocera</taxon>
        <taxon>Anomopoda</taxon>
        <taxon>Daphniidae</taxon>
        <taxon>Daphnia</taxon>
        <taxon>Daphnia similis group</taxon>
    </lineage>
</organism>
<keyword evidence="3" id="KW-1185">Reference proteome</keyword>
<gene>
    <name evidence="2" type="ORF">GHT06_021572</name>
</gene>
<evidence type="ECO:0000313" key="3">
    <source>
        <dbReference type="Proteomes" id="UP000820818"/>
    </source>
</evidence>
<accession>A0AAD5KJ99</accession>